<comment type="similarity">
    <text evidence="1">Belongs to the membrane fusion protein (MFP) (TC 8.A.1) family.</text>
</comment>
<feature type="domain" description="Multidrug resistance protein MdtA-like barrel-sandwich hybrid" evidence="5">
    <location>
        <begin position="60"/>
        <end position="202"/>
    </location>
</feature>
<dbReference type="Pfam" id="PF25876">
    <property type="entry name" value="HH_MFP_RND"/>
    <property type="match status" value="1"/>
</dbReference>
<keyword evidence="3" id="KW-0812">Transmembrane</keyword>
<dbReference type="EMBL" id="JADIME010000010">
    <property type="protein sequence ID" value="MBO8464514.1"/>
    <property type="molecule type" value="Genomic_DNA"/>
</dbReference>
<feature type="domain" description="Multidrug resistance protein MdtA-like alpha-helical hairpin" evidence="4">
    <location>
        <begin position="100"/>
        <end position="160"/>
    </location>
</feature>
<dbReference type="Gene3D" id="1.10.287.470">
    <property type="entry name" value="Helix hairpin bin"/>
    <property type="match status" value="1"/>
</dbReference>
<keyword evidence="3" id="KW-1133">Transmembrane helix</keyword>
<dbReference type="InterPro" id="IPR058624">
    <property type="entry name" value="MdtA-like_HH"/>
</dbReference>
<dbReference type="NCBIfam" id="TIGR01730">
    <property type="entry name" value="RND_mfp"/>
    <property type="match status" value="1"/>
</dbReference>
<dbReference type="PANTHER" id="PTHR30469">
    <property type="entry name" value="MULTIDRUG RESISTANCE PROTEIN MDTA"/>
    <property type="match status" value="1"/>
</dbReference>
<dbReference type="PANTHER" id="PTHR30469:SF33">
    <property type="entry name" value="SLR1207 PROTEIN"/>
    <property type="match status" value="1"/>
</dbReference>
<keyword evidence="3" id="KW-0472">Membrane</keyword>
<reference evidence="6" key="2">
    <citation type="journal article" date="2021" name="PeerJ">
        <title>Extensive microbial diversity within the chicken gut microbiome revealed by metagenomics and culture.</title>
        <authorList>
            <person name="Gilroy R."/>
            <person name="Ravi A."/>
            <person name="Getino M."/>
            <person name="Pursley I."/>
            <person name="Horton D.L."/>
            <person name="Alikhan N.F."/>
            <person name="Baker D."/>
            <person name="Gharbi K."/>
            <person name="Hall N."/>
            <person name="Watson M."/>
            <person name="Adriaenssens E.M."/>
            <person name="Foster-Nyarko E."/>
            <person name="Jarju S."/>
            <person name="Secka A."/>
            <person name="Antonio M."/>
            <person name="Oren A."/>
            <person name="Chaudhuri R.R."/>
            <person name="La Ragione R."/>
            <person name="Hildebrand F."/>
            <person name="Pallen M.J."/>
        </authorList>
    </citation>
    <scope>NUCLEOTIDE SEQUENCE</scope>
    <source>
        <strain evidence="6">10037</strain>
    </source>
</reference>
<comment type="caution">
    <text evidence="6">The sequence shown here is derived from an EMBL/GenBank/DDBJ whole genome shotgun (WGS) entry which is preliminary data.</text>
</comment>
<proteinExistence type="inferred from homology"/>
<feature type="transmembrane region" description="Helical" evidence="3">
    <location>
        <begin position="7"/>
        <end position="26"/>
    </location>
</feature>
<protein>
    <submittedName>
        <fullName evidence="6">Efflux RND transporter periplasmic adaptor subunit</fullName>
    </submittedName>
</protein>
<dbReference type="AlphaFoldDB" id="A0A9D9I3C1"/>
<reference evidence="6" key="1">
    <citation type="submission" date="2020-10" db="EMBL/GenBank/DDBJ databases">
        <authorList>
            <person name="Gilroy R."/>
        </authorList>
    </citation>
    <scope>NUCLEOTIDE SEQUENCE</scope>
    <source>
        <strain evidence="6">10037</strain>
    </source>
</reference>
<dbReference type="InterPro" id="IPR006143">
    <property type="entry name" value="RND_pump_MFP"/>
</dbReference>
<gene>
    <name evidence="6" type="ORF">IAB93_00780</name>
</gene>
<evidence type="ECO:0000259" key="5">
    <source>
        <dbReference type="Pfam" id="PF25917"/>
    </source>
</evidence>
<evidence type="ECO:0000259" key="4">
    <source>
        <dbReference type="Pfam" id="PF25876"/>
    </source>
</evidence>
<keyword evidence="2" id="KW-0175">Coiled coil</keyword>
<dbReference type="Gene3D" id="2.40.30.170">
    <property type="match status" value="1"/>
</dbReference>
<dbReference type="Gene3D" id="2.40.50.100">
    <property type="match status" value="1"/>
</dbReference>
<organism evidence="6 7">
    <name type="scientific">Candidatus Merdivivens pullistercoris</name>
    <dbReference type="NCBI Taxonomy" id="2840873"/>
    <lineage>
        <taxon>Bacteria</taxon>
        <taxon>Pseudomonadati</taxon>
        <taxon>Bacteroidota</taxon>
        <taxon>Bacteroidia</taxon>
        <taxon>Bacteroidales</taxon>
        <taxon>Muribaculaceae</taxon>
        <taxon>Muribaculaceae incertae sedis</taxon>
        <taxon>Candidatus Merdivivens</taxon>
    </lineage>
</organism>
<dbReference type="SUPFAM" id="SSF111369">
    <property type="entry name" value="HlyD-like secretion proteins"/>
    <property type="match status" value="1"/>
</dbReference>
<accession>A0A9D9I3C1</accession>
<evidence type="ECO:0000313" key="6">
    <source>
        <dbReference type="EMBL" id="MBO8464514.1"/>
    </source>
</evidence>
<dbReference type="Gene3D" id="6.20.50.140">
    <property type="match status" value="1"/>
</dbReference>
<name>A0A9D9I3C1_9BACT</name>
<dbReference type="InterPro" id="IPR058625">
    <property type="entry name" value="MdtA-like_BSH"/>
</dbReference>
<feature type="coiled-coil region" evidence="2">
    <location>
        <begin position="138"/>
        <end position="165"/>
    </location>
</feature>
<dbReference type="Pfam" id="PF25917">
    <property type="entry name" value="BSH_RND"/>
    <property type="match status" value="1"/>
</dbReference>
<dbReference type="GO" id="GO:0015562">
    <property type="term" value="F:efflux transmembrane transporter activity"/>
    <property type="evidence" value="ECO:0007669"/>
    <property type="project" value="TreeGrafter"/>
</dbReference>
<evidence type="ECO:0000256" key="2">
    <source>
        <dbReference type="SAM" id="Coils"/>
    </source>
</evidence>
<evidence type="ECO:0000256" key="1">
    <source>
        <dbReference type="ARBA" id="ARBA00009477"/>
    </source>
</evidence>
<dbReference type="GO" id="GO:1990281">
    <property type="term" value="C:efflux pump complex"/>
    <property type="evidence" value="ECO:0007669"/>
    <property type="project" value="TreeGrafter"/>
</dbReference>
<evidence type="ECO:0000313" key="7">
    <source>
        <dbReference type="Proteomes" id="UP000823597"/>
    </source>
</evidence>
<evidence type="ECO:0000256" key="3">
    <source>
        <dbReference type="SAM" id="Phobius"/>
    </source>
</evidence>
<sequence>MKRFFKIFWIVLLIAVFLGTMVFLFLKSRPKVIEYELISPSNRDLVNSIIATGKVEPGNEVLIKPQISGIIEAIHCKPGEDIKEGDIIATIKVVPEMSSLNSAEGRLRVAGINLDKAVKDFERSKELHDKGIISDEEFETAQTNLDNAEEEVENAEDALKIVTDGVSERYAHLSNTQVRSTITGKILDIPVEVGNSVIQANTFNDGTTIAEVADLGNMLFKGDVDEADVGKISTGVPVKVTIGALQGYEFDAVLTYISPKSTEENNVVMFEIEAVMDIPDSVFVRAGYSANAEIVTERKTGVLAIEESAVKFAGDTAYVNIFTGMSGKEQLFERRDIEIGMSDGVYIEVRSGLGTDDKVQGLLKLN</sequence>
<dbReference type="Proteomes" id="UP000823597">
    <property type="component" value="Unassembled WGS sequence"/>
</dbReference>